<evidence type="ECO:0000313" key="2">
    <source>
        <dbReference type="Proteomes" id="UP000235363"/>
    </source>
</evidence>
<dbReference type="AlphaFoldDB" id="A0A2N6SVU6"/>
<proteinExistence type="predicted"/>
<dbReference type="Pfam" id="PF12686">
    <property type="entry name" value="DUF3800"/>
    <property type="match status" value="1"/>
</dbReference>
<reference evidence="1 2" key="1">
    <citation type="submission" date="2017-09" db="EMBL/GenBank/DDBJ databases">
        <title>Bacterial strain isolated from the female urinary microbiota.</title>
        <authorList>
            <person name="Thomas-White K."/>
            <person name="Kumar N."/>
            <person name="Forster S."/>
            <person name="Putonti C."/>
            <person name="Lawley T."/>
            <person name="Wolfe A.J."/>
        </authorList>
    </citation>
    <scope>NUCLEOTIDE SEQUENCE [LARGE SCALE GENOMIC DNA]</scope>
    <source>
        <strain evidence="1 2">UMB0908</strain>
    </source>
</reference>
<name>A0A2N6SVU6_9CORY</name>
<comment type="caution">
    <text evidence="1">The sequence shown here is derived from an EMBL/GenBank/DDBJ whole genome shotgun (WGS) entry which is preliminary data.</text>
</comment>
<dbReference type="EMBL" id="PNHF01000039">
    <property type="protein sequence ID" value="PMC61192.1"/>
    <property type="molecule type" value="Genomic_DNA"/>
</dbReference>
<gene>
    <name evidence="1" type="ORF">CJ204_12320</name>
</gene>
<dbReference type="Proteomes" id="UP000235363">
    <property type="component" value="Unassembled WGS sequence"/>
</dbReference>
<dbReference type="RefSeq" id="WP_102214736.1">
    <property type="nucleotide sequence ID" value="NZ_PNHF01000039.1"/>
</dbReference>
<evidence type="ECO:0008006" key="3">
    <source>
        <dbReference type="Google" id="ProtNLM"/>
    </source>
</evidence>
<organism evidence="1 2">
    <name type="scientific">Corynebacterium xerosis</name>
    <dbReference type="NCBI Taxonomy" id="1725"/>
    <lineage>
        <taxon>Bacteria</taxon>
        <taxon>Bacillati</taxon>
        <taxon>Actinomycetota</taxon>
        <taxon>Actinomycetes</taxon>
        <taxon>Mycobacteriales</taxon>
        <taxon>Corynebacteriaceae</taxon>
        <taxon>Corynebacterium</taxon>
    </lineage>
</organism>
<evidence type="ECO:0000313" key="1">
    <source>
        <dbReference type="EMBL" id="PMC61192.1"/>
    </source>
</evidence>
<dbReference type="InterPro" id="IPR024524">
    <property type="entry name" value="DUF3800"/>
</dbReference>
<protein>
    <recommendedName>
        <fullName evidence="3">DUF3800 domain-containing protein</fullName>
    </recommendedName>
</protein>
<accession>A0A2N6SVU6</accession>
<sequence length="231" mass="25782">MATDEASKATGETLFVFLDESGDLQFGPSGSRHFVVSAVHTTNPTVSAGAMQQLKYDLLAAGSTDLEFHATENSRGTRKRVIDVITSIDSIGVHTMWIDKAFTHPKLQNEVSLLGQFGKSMGRWINNARCGPSITQVVLVFDSVLTGKKQDAFLKQLKPELSKLSVPYRVLFHPVKQDLNGQIADYFSWAWFRFVERDDAAPSQALGKHPNWSTFDLFNTGTTRYWQRPSP</sequence>